<dbReference type="Gene3D" id="3.40.50.150">
    <property type="entry name" value="Vaccinia Virus protein VP39"/>
    <property type="match status" value="1"/>
</dbReference>
<evidence type="ECO:0000256" key="1">
    <source>
        <dbReference type="ARBA" id="ARBA00022603"/>
    </source>
</evidence>
<keyword evidence="5" id="KW-1185">Reference proteome</keyword>
<feature type="region of interest" description="Disordered" evidence="3">
    <location>
        <begin position="396"/>
        <end position="428"/>
    </location>
</feature>
<accession>A0A812I5M3</accession>
<dbReference type="InterPro" id="IPR001525">
    <property type="entry name" value="C5_MeTfrase"/>
</dbReference>
<dbReference type="GO" id="GO:0032259">
    <property type="term" value="P:methylation"/>
    <property type="evidence" value="ECO:0007669"/>
    <property type="project" value="UniProtKB-KW"/>
</dbReference>
<keyword evidence="2" id="KW-0808">Transferase</keyword>
<sequence length="446" mass="49843">MAGLLPTELKRAMEAWGSTFLACASKARQSFVAESGLQDRPLEFASGRLRVGSDCSGVDAPIWGLRQMKMAHCHVWSCDIEEYSRRWIKASNQPRQMFEDMLKRKHADLLPCNIYYCGFPCKPYSVLHNNSKFFRDKNAKPFQALLDTMAAKQPAIGIFENVKGLRRCFDQVKGRMLKARDMLLREDAGWMVQMVTKVLGALETQDRQKLEKWLLPADHALVRQHQENLRMRDERRRNNVVDPLPSKVGPKFASLSLTKKQQERLQAVLRGKANGHSDFATDVSQSEDRAPTGFELCPCICPGSVIVLSRPGRLLTPEEKLLMHGVPLLPVQDMANFSQAQIASLGGNTMHTAAVATATLCALALVKVAALDSTGAACEMPAVRIRQRWIYGNGPLAHKGAKSAKQTPRKRAMKTSAKRAMKEKQKRAKIVEPRRAMKANANLKRG</sequence>
<dbReference type="OrthoDB" id="415589at2759"/>
<dbReference type="SUPFAM" id="SSF53335">
    <property type="entry name" value="S-adenosyl-L-methionine-dependent methyltransferases"/>
    <property type="match status" value="1"/>
</dbReference>
<proteinExistence type="predicted"/>
<dbReference type="AlphaFoldDB" id="A0A812I5M3"/>
<keyword evidence="1" id="KW-0489">Methyltransferase</keyword>
<gene>
    <name evidence="4" type="ORF">SNAT2548_LOCUS2746</name>
</gene>
<dbReference type="Pfam" id="PF00145">
    <property type="entry name" value="DNA_methylase"/>
    <property type="match status" value="1"/>
</dbReference>
<dbReference type="InterPro" id="IPR029063">
    <property type="entry name" value="SAM-dependent_MTases_sf"/>
</dbReference>
<organism evidence="4 5">
    <name type="scientific">Symbiodinium natans</name>
    <dbReference type="NCBI Taxonomy" id="878477"/>
    <lineage>
        <taxon>Eukaryota</taxon>
        <taxon>Sar</taxon>
        <taxon>Alveolata</taxon>
        <taxon>Dinophyceae</taxon>
        <taxon>Suessiales</taxon>
        <taxon>Symbiodiniaceae</taxon>
        <taxon>Symbiodinium</taxon>
    </lineage>
</organism>
<reference evidence="4" key="1">
    <citation type="submission" date="2021-02" db="EMBL/GenBank/DDBJ databases">
        <authorList>
            <person name="Dougan E. K."/>
            <person name="Rhodes N."/>
            <person name="Thang M."/>
            <person name="Chan C."/>
        </authorList>
    </citation>
    <scope>NUCLEOTIDE SEQUENCE</scope>
</reference>
<evidence type="ECO:0000313" key="5">
    <source>
        <dbReference type="Proteomes" id="UP000604046"/>
    </source>
</evidence>
<dbReference type="EMBL" id="CAJNDS010000164">
    <property type="protein sequence ID" value="CAE6972814.1"/>
    <property type="molecule type" value="Genomic_DNA"/>
</dbReference>
<protein>
    <recommendedName>
        <fullName evidence="6">DNA (cytosine-5-)-methyltransferase</fullName>
    </recommendedName>
</protein>
<comment type="caution">
    <text evidence="4">The sequence shown here is derived from an EMBL/GenBank/DDBJ whole genome shotgun (WGS) entry which is preliminary data.</text>
</comment>
<feature type="compositionally biased region" description="Basic residues" evidence="3">
    <location>
        <begin position="399"/>
        <end position="428"/>
    </location>
</feature>
<evidence type="ECO:0000313" key="4">
    <source>
        <dbReference type="EMBL" id="CAE6972814.1"/>
    </source>
</evidence>
<evidence type="ECO:0000256" key="2">
    <source>
        <dbReference type="ARBA" id="ARBA00022679"/>
    </source>
</evidence>
<dbReference type="GO" id="GO:0008168">
    <property type="term" value="F:methyltransferase activity"/>
    <property type="evidence" value="ECO:0007669"/>
    <property type="project" value="UniProtKB-KW"/>
</dbReference>
<name>A0A812I5M3_9DINO</name>
<dbReference type="Proteomes" id="UP000604046">
    <property type="component" value="Unassembled WGS sequence"/>
</dbReference>
<evidence type="ECO:0008006" key="6">
    <source>
        <dbReference type="Google" id="ProtNLM"/>
    </source>
</evidence>
<evidence type="ECO:0000256" key="3">
    <source>
        <dbReference type="SAM" id="MobiDB-lite"/>
    </source>
</evidence>